<dbReference type="EMBL" id="DAATVP010000028">
    <property type="protein sequence ID" value="HAF0301439.1"/>
    <property type="molecule type" value="Genomic_DNA"/>
</dbReference>
<dbReference type="AlphaFoldDB" id="A0A740U192"/>
<gene>
    <name evidence="1" type="ORF">G9W72_004585</name>
</gene>
<reference evidence="1" key="1">
    <citation type="journal article" date="2018" name="Genome Biol.">
        <title>SKESA: strategic k-mer extension for scrupulous assemblies.</title>
        <authorList>
            <person name="Souvorov A."/>
            <person name="Agarwala R."/>
            <person name="Lipman D.J."/>
        </authorList>
    </citation>
    <scope>NUCLEOTIDE SEQUENCE</scope>
    <source>
        <strain evidence="1">09051564_33_guinea_fowl_Incl1_ESC-S_2009</strain>
    </source>
</reference>
<name>A0A740U192_SALIN</name>
<reference evidence="1" key="2">
    <citation type="submission" date="2018-07" db="EMBL/GenBank/DDBJ databases">
        <authorList>
            <consortium name="NCBI Pathogen Detection Project"/>
        </authorList>
    </citation>
    <scope>NUCLEOTIDE SEQUENCE</scope>
    <source>
        <strain evidence="1">09051564_33_guinea_fowl_Incl1_ESC-S_2009</strain>
    </source>
</reference>
<accession>A0A740U192</accession>
<sequence>MKIKYKYIPKKEREELIAFLDRRLSNAIKTKNNETVFEALHDYSIKSHTYKLETTNKDHILNYLITFEYSGEKIDLNLVALMDNLKFKFTDIAKARLQKISDENIHKNCTE</sequence>
<protein>
    <submittedName>
        <fullName evidence="1">Uncharacterized protein</fullName>
    </submittedName>
</protein>
<proteinExistence type="predicted"/>
<evidence type="ECO:0000313" key="1">
    <source>
        <dbReference type="EMBL" id="HAF0301439.1"/>
    </source>
</evidence>
<organism evidence="1">
    <name type="scientific">Salmonella infantis</name>
    <dbReference type="NCBI Taxonomy" id="595"/>
    <lineage>
        <taxon>Bacteria</taxon>
        <taxon>Pseudomonadati</taxon>
        <taxon>Pseudomonadota</taxon>
        <taxon>Gammaproteobacteria</taxon>
        <taxon>Enterobacterales</taxon>
        <taxon>Enterobacteriaceae</taxon>
        <taxon>Salmonella</taxon>
    </lineage>
</organism>
<comment type="caution">
    <text evidence="1">The sequence shown here is derived from an EMBL/GenBank/DDBJ whole genome shotgun (WGS) entry which is preliminary data.</text>
</comment>